<evidence type="ECO:0000256" key="6">
    <source>
        <dbReference type="ARBA" id="ARBA00017956"/>
    </source>
</evidence>
<comment type="pathway">
    <text evidence="3">Polyol metabolism; glycerol degradation via glycerol kinase pathway; glycerone phosphate from sn-glycerol 3-phosphate (aerobic route): step 1/1.</text>
</comment>
<dbReference type="GO" id="GO:0009228">
    <property type="term" value="P:thiamine biosynthetic process"/>
    <property type="evidence" value="ECO:0007669"/>
    <property type="project" value="UniProtKB-KW"/>
</dbReference>
<organism evidence="15 16">
    <name type="scientific">Priestia taiwanensis</name>
    <dbReference type="NCBI Taxonomy" id="1347902"/>
    <lineage>
        <taxon>Bacteria</taxon>
        <taxon>Bacillati</taxon>
        <taxon>Bacillota</taxon>
        <taxon>Bacilli</taxon>
        <taxon>Bacillales</taxon>
        <taxon>Bacillaceae</taxon>
        <taxon>Priestia</taxon>
    </lineage>
</organism>
<evidence type="ECO:0000256" key="1">
    <source>
        <dbReference type="ARBA" id="ARBA00001974"/>
    </source>
</evidence>
<dbReference type="PANTHER" id="PTHR13847:SF289">
    <property type="entry name" value="GLYCINE OXIDASE"/>
    <property type="match status" value="1"/>
</dbReference>
<evidence type="ECO:0000256" key="13">
    <source>
        <dbReference type="ARBA" id="ARBA00050018"/>
    </source>
</evidence>
<evidence type="ECO:0000256" key="10">
    <source>
        <dbReference type="ARBA" id="ARBA00023002"/>
    </source>
</evidence>
<dbReference type="SUPFAM" id="SSF51905">
    <property type="entry name" value="FAD/NAD(P)-binding domain"/>
    <property type="match status" value="1"/>
</dbReference>
<evidence type="ECO:0000256" key="3">
    <source>
        <dbReference type="ARBA" id="ARBA00004977"/>
    </source>
</evidence>
<dbReference type="EC" id="1.4.3.19" evidence="13"/>
<comment type="catalytic activity">
    <reaction evidence="12">
        <text>glycine + O2 + H2O = glyoxylate + H2O2 + NH4(+)</text>
        <dbReference type="Rhea" id="RHEA:11532"/>
        <dbReference type="ChEBI" id="CHEBI:15377"/>
        <dbReference type="ChEBI" id="CHEBI:15379"/>
        <dbReference type="ChEBI" id="CHEBI:16240"/>
        <dbReference type="ChEBI" id="CHEBI:28938"/>
        <dbReference type="ChEBI" id="CHEBI:36655"/>
        <dbReference type="ChEBI" id="CHEBI:57305"/>
        <dbReference type="EC" id="1.4.3.19"/>
    </reaction>
</comment>
<dbReference type="InterPro" id="IPR000447">
    <property type="entry name" value="G3P_DH_FAD-dep"/>
</dbReference>
<evidence type="ECO:0000256" key="9">
    <source>
        <dbReference type="ARBA" id="ARBA00022977"/>
    </source>
</evidence>
<evidence type="ECO:0000256" key="11">
    <source>
        <dbReference type="ARBA" id="ARBA00049055"/>
    </source>
</evidence>
<dbReference type="Proteomes" id="UP000605259">
    <property type="component" value="Unassembled WGS sequence"/>
</dbReference>
<dbReference type="GO" id="GO:0043799">
    <property type="term" value="F:glycine oxidase activity"/>
    <property type="evidence" value="ECO:0007669"/>
    <property type="project" value="UniProtKB-EC"/>
</dbReference>
<gene>
    <name evidence="15" type="ORF">GCM10007140_17080</name>
</gene>
<evidence type="ECO:0000256" key="5">
    <source>
        <dbReference type="ARBA" id="ARBA00013029"/>
    </source>
</evidence>
<dbReference type="Gene3D" id="3.50.50.60">
    <property type="entry name" value="FAD/NAD(P)-binding domain"/>
    <property type="match status" value="1"/>
</dbReference>
<dbReference type="InterPro" id="IPR036188">
    <property type="entry name" value="FAD/NAD-bd_sf"/>
</dbReference>
<evidence type="ECO:0000256" key="7">
    <source>
        <dbReference type="ARBA" id="ARBA00022630"/>
    </source>
</evidence>
<feature type="domain" description="FAD dependent oxidoreductase" evidence="14">
    <location>
        <begin position="6"/>
        <end position="351"/>
    </location>
</feature>
<keyword evidence="16" id="KW-1185">Reference proteome</keyword>
<dbReference type="Gene3D" id="3.30.9.10">
    <property type="entry name" value="D-Amino Acid Oxidase, subunit A, domain 2"/>
    <property type="match status" value="1"/>
</dbReference>
<dbReference type="GO" id="GO:0006072">
    <property type="term" value="P:glycerol-3-phosphate metabolic process"/>
    <property type="evidence" value="ECO:0007669"/>
    <property type="project" value="InterPro"/>
</dbReference>
<keyword evidence="9" id="KW-0784">Thiamine biosynthesis</keyword>
<comment type="cofactor">
    <cofactor evidence="1">
        <name>FAD</name>
        <dbReference type="ChEBI" id="CHEBI:57692"/>
    </cofactor>
</comment>
<dbReference type="NCBIfam" id="TIGR02352">
    <property type="entry name" value="thiamin_ThiO"/>
    <property type="match status" value="1"/>
</dbReference>
<dbReference type="InterPro" id="IPR012727">
    <property type="entry name" value="Gly_oxidase_ThiO"/>
</dbReference>
<dbReference type="RefSeq" id="WP_188387942.1">
    <property type="nucleotide sequence ID" value="NZ_BMFK01000001.1"/>
</dbReference>
<evidence type="ECO:0000256" key="4">
    <source>
        <dbReference type="ARBA" id="ARBA00007330"/>
    </source>
</evidence>
<dbReference type="PRINTS" id="PR01001">
    <property type="entry name" value="FADG3PDH"/>
</dbReference>
<proteinExistence type="inferred from homology"/>
<dbReference type="GO" id="GO:0005737">
    <property type="term" value="C:cytoplasm"/>
    <property type="evidence" value="ECO:0007669"/>
    <property type="project" value="TreeGrafter"/>
</dbReference>
<evidence type="ECO:0000259" key="14">
    <source>
        <dbReference type="Pfam" id="PF01266"/>
    </source>
</evidence>
<comment type="similarity">
    <text evidence="4">Belongs to the FAD-dependent glycerol-3-phosphate dehydrogenase family.</text>
</comment>
<accession>A0A917AQM6</accession>
<dbReference type="PANTHER" id="PTHR13847">
    <property type="entry name" value="SARCOSINE DEHYDROGENASE-RELATED"/>
    <property type="match status" value="1"/>
</dbReference>
<dbReference type="EC" id="1.1.5.3" evidence="5"/>
<keyword evidence="8" id="KW-0274">FAD</keyword>
<protein>
    <recommendedName>
        <fullName evidence="6">Aerobic glycerol-3-phosphate dehydrogenase</fullName>
        <ecNumber evidence="5">1.1.5.3</ecNumber>
        <ecNumber evidence="13">1.4.3.19</ecNumber>
    </recommendedName>
</protein>
<dbReference type="EMBL" id="BMFK01000001">
    <property type="protein sequence ID" value="GGE67593.1"/>
    <property type="molecule type" value="Genomic_DNA"/>
</dbReference>
<evidence type="ECO:0000256" key="8">
    <source>
        <dbReference type="ARBA" id="ARBA00022827"/>
    </source>
</evidence>
<keyword evidence="7" id="KW-0285">Flavoprotein</keyword>
<comment type="catalytic activity">
    <reaction evidence="11">
        <text>a quinone + sn-glycerol 3-phosphate = dihydroxyacetone phosphate + a quinol</text>
        <dbReference type="Rhea" id="RHEA:18977"/>
        <dbReference type="ChEBI" id="CHEBI:24646"/>
        <dbReference type="ChEBI" id="CHEBI:57597"/>
        <dbReference type="ChEBI" id="CHEBI:57642"/>
        <dbReference type="ChEBI" id="CHEBI:132124"/>
        <dbReference type="EC" id="1.1.5.3"/>
    </reaction>
</comment>
<reference evidence="15" key="1">
    <citation type="journal article" date="2014" name="Int. J. Syst. Evol. Microbiol.">
        <title>Complete genome sequence of Corynebacterium casei LMG S-19264T (=DSM 44701T), isolated from a smear-ripened cheese.</title>
        <authorList>
            <consortium name="US DOE Joint Genome Institute (JGI-PGF)"/>
            <person name="Walter F."/>
            <person name="Albersmeier A."/>
            <person name="Kalinowski J."/>
            <person name="Ruckert C."/>
        </authorList>
    </citation>
    <scope>NUCLEOTIDE SEQUENCE</scope>
    <source>
        <strain evidence="15">CGMCC 1.12698</strain>
    </source>
</reference>
<dbReference type="Pfam" id="PF01266">
    <property type="entry name" value="DAO"/>
    <property type="match status" value="1"/>
</dbReference>
<sequence>MNETYDVIVVGGGVIGTSIAHYVSKMNKRVVVLEKNTIASGASSAAAGLLGVQAEWDTYDPLYDLARKSLRMFSSLATELRTATGVDIGYRENGIYKIACTKEEVERLRETMQWQQQAGEEAEWLSGEELRVREPSVSDEVIAAVYYPTDGHVLAPELTRGFMLSAARNGADIREYTDVYGLLIDNGKVMGVETNHGTFYGKQVVITAGAWSTSFMKVFHESYGTYPVKGVCVAVRNERPLLNVPLFKEGFYIVPKPDGRYIIGATVVPRSFDQRVESGAIAELLTKAKALVPEMEQAMWDKAWAGLRPQSETNYPYIGKHDDIEGLYACTGHYRNGILLSPISGYMMAELLDGNESYNLLERGMYLESTN</sequence>
<dbReference type="GO" id="GO:0050660">
    <property type="term" value="F:flavin adenine dinucleotide binding"/>
    <property type="evidence" value="ECO:0007669"/>
    <property type="project" value="InterPro"/>
</dbReference>
<comment type="caution">
    <text evidence="15">The sequence shown here is derived from an EMBL/GenBank/DDBJ whole genome shotgun (WGS) entry which is preliminary data.</text>
</comment>
<evidence type="ECO:0000313" key="16">
    <source>
        <dbReference type="Proteomes" id="UP000605259"/>
    </source>
</evidence>
<dbReference type="SUPFAM" id="SSF54373">
    <property type="entry name" value="FAD-linked reductases, C-terminal domain"/>
    <property type="match status" value="1"/>
</dbReference>
<keyword evidence="10" id="KW-0560">Oxidoreductase</keyword>
<dbReference type="InterPro" id="IPR006076">
    <property type="entry name" value="FAD-dep_OxRdtase"/>
</dbReference>
<evidence type="ECO:0000313" key="15">
    <source>
        <dbReference type="EMBL" id="GGE67593.1"/>
    </source>
</evidence>
<evidence type="ECO:0000256" key="2">
    <source>
        <dbReference type="ARBA" id="ARBA00004948"/>
    </source>
</evidence>
<dbReference type="AlphaFoldDB" id="A0A917AQM6"/>
<name>A0A917AQM6_9BACI</name>
<comment type="pathway">
    <text evidence="2">Cofactor biosynthesis; thiamine diphosphate biosynthesis.</text>
</comment>
<dbReference type="GO" id="GO:0004368">
    <property type="term" value="F:glycerol-3-phosphate dehydrogenase (quinone) activity"/>
    <property type="evidence" value="ECO:0007669"/>
    <property type="project" value="UniProtKB-EC"/>
</dbReference>
<reference evidence="15" key="2">
    <citation type="submission" date="2020-09" db="EMBL/GenBank/DDBJ databases">
        <authorList>
            <person name="Sun Q."/>
            <person name="Zhou Y."/>
        </authorList>
    </citation>
    <scope>NUCLEOTIDE SEQUENCE</scope>
    <source>
        <strain evidence="15">CGMCC 1.12698</strain>
    </source>
</reference>
<evidence type="ECO:0000256" key="12">
    <source>
        <dbReference type="ARBA" id="ARBA00049872"/>
    </source>
</evidence>